<evidence type="ECO:0000256" key="1">
    <source>
        <dbReference type="SAM" id="Phobius"/>
    </source>
</evidence>
<sequence>MNQNIQVKGEFFHVEKSLTFWMIFAPVFVIFFVASVSASLIGMQWRTFLPGAENSKGLIEGVNSAVYTLMSYII</sequence>
<protein>
    <submittedName>
        <fullName evidence="2">Uncharacterized protein</fullName>
    </submittedName>
</protein>
<proteinExistence type="predicted"/>
<evidence type="ECO:0000313" key="2">
    <source>
        <dbReference type="EMBL" id="OOV06087.1"/>
    </source>
</evidence>
<keyword evidence="1" id="KW-0812">Transmembrane</keyword>
<gene>
    <name evidence="2" type="ORF">RF819_04530</name>
</gene>
<dbReference type="AlphaFoldDB" id="A0A1T1APV9"/>
<organism evidence="2 3">
    <name type="scientific">Rhodoferax fermentans</name>
    <dbReference type="NCBI Taxonomy" id="28066"/>
    <lineage>
        <taxon>Bacteria</taxon>
        <taxon>Pseudomonadati</taxon>
        <taxon>Pseudomonadota</taxon>
        <taxon>Betaproteobacteria</taxon>
        <taxon>Burkholderiales</taxon>
        <taxon>Comamonadaceae</taxon>
        <taxon>Rhodoferax</taxon>
    </lineage>
</organism>
<keyword evidence="3" id="KW-1185">Reference proteome</keyword>
<dbReference type="OrthoDB" id="8911126at2"/>
<keyword evidence="1" id="KW-0472">Membrane</keyword>
<dbReference type="RefSeq" id="WP_143541604.1">
    <property type="nucleotide sequence ID" value="NZ_MTJN01000002.1"/>
</dbReference>
<reference evidence="2 3" key="1">
    <citation type="submission" date="2017-01" db="EMBL/GenBank/DDBJ databases">
        <title>Genome sequencing of Rhodoferax fermentans JCM 7819.</title>
        <authorList>
            <person name="Kim Y.J."/>
            <person name="Farh M.E.-A."/>
            <person name="Yang D.-C."/>
        </authorList>
    </citation>
    <scope>NUCLEOTIDE SEQUENCE [LARGE SCALE GENOMIC DNA]</scope>
    <source>
        <strain evidence="2 3">JCM 7819</strain>
    </source>
</reference>
<keyword evidence="1" id="KW-1133">Transmembrane helix</keyword>
<dbReference type="Proteomes" id="UP000190750">
    <property type="component" value="Unassembled WGS sequence"/>
</dbReference>
<comment type="caution">
    <text evidence="2">The sequence shown here is derived from an EMBL/GenBank/DDBJ whole genome shotgun (WGS) entry which is preliminary data.</text>
</comment>
<name>A0A1T1APV9_RHOFE</name>
<feature type="transmembrane region" description="Helical" evidence="1">
    <location>
        <begin position="20"/>
        <end position="41"/>
    </location>
</feature>
<dbReference type="EMBL" id="MTJN01000002">
    <property type="protein sequence ID" value="OOV06087.1"/>
    <property type="molecule type" value="Genomic_DNA"/>
</dbReference>
<dbReference type="STRING" id="28066.RF819_04530"/>
<evidence type="ECO:0000313" key="3">
    <source>
        <dbReference type="Proteomes" id="UP000190750"/>
    </source>
</evidence>
<accession>A0A1T1APV9</accession>